<keyword evidence="5 6" id="KW-0560">Oxidoreductase</keyword>
<dbReference type="GO" id="GO:0050660">
    <property type="term" value="F:flavin adenine dinucleotide binding"/>
    <property type="evidence" value="ECO:0007669"/>
    <property type="project" value="InterPro"/>
</dbReference>
<feature type="domain" description="Acyl-CoA dehydrogenase/oxidase N-terminal" evidence="9">
    <location>
        <begin position="28"/>
        <end position="153"/>
    </location>
</feature>
<dbReference type="Gene3D" id="2.40.110.10">
    <property type="entry name" value="Butyryl-CoA Dehydrogenase, subunit A, domain 2"/>
    <property type="match status" value="1"/>
</dbReference>
<evidence type="ECO:0000256" key="4">
    <source>
        <dbReference type="ARBA" id="ARBA00022827"/>
    </source>
</evidence>
<dbReference type="Pfam" id="PF02770">
    <property type="entry name" value="Acyl-CoA_dh_M"/>
    <property type="match status" value="1"/>
</dbReference>
<dbReference type="InterPro" id="IPR036250">
    <property type="entry name" value="AcylCo_DH-like_C"/>
</dbReference>
<dbReference type="InterPro" id="IPR050741">
    <property type="entry name" value="Acyl-CoA_dehydrogenase"/>
</dbReference>
<dbReference type="InterPro" id="IPR046373">
    <property type="entry name" value="Acyl-CoA_Oxase/DH_mid-dom_sf"/>
</dbReference>
<dbReference type="SUPFAM" id="SSF47203">
    <property type="entry name" value="Acyl-CoA dehydrogenase C-terminal domain-like"/>
    <property type="match status" value="1"/>
</dbReference>
<sequence>MAGNLRPPTAPYSEPLLPQLDLRNPYYTDLHHNLRATVREYVDTYIAPYAHEWEEAGQVPESVRKRHCKLGYGIVHPLTSEEDCAGLSLPGDVPREKWDTWCSLIVSDELTRVGYVGVVWGLGGGNAIGCPPVARFGTTEQRQRWLPGVARGDIRFCLGITEPDGMCVWVCVGCFMLTVVLAGSDVANIRTTAQRDGDHYIVNGAKKWITNGVWADYCTAAVRTGGPGRSGISLLVIPLAVRGVSRRRMHNSGVNASGSTFIEFDEVRVPVANLLGQENKGFPLIMSNFNPERLALACASLRLARVCAEDAFKYAVQRETFGSPLIEKQAIQSKIFKFGLMIEPAYAFMEQLVNILESTKNRTSDDVNIGGMTALLKVMSTRALEKSVREAQQILGGAGYNRAGKGARIEQISRDARVHVVGGGSEEIMAGLALREETKALRTRRAALEKRASKA</sequence>
<comment type="caution">
    <text evidence="10">The sequence shown here is derived from an EMBL/GenBank/DDBJ whole genome shotgun (WGS) entry which is preliminary data.</text>
</comment>
<dbReference type="GO" id="GO:0005737">
    <property type="term" value="C:cytoplasm"/>
    <property type="evidence" value="ECO:0007669"/>
    <property type="project" value="TreeGrafter"/>
</dbReference>
<dbReference type="AlphaFoldDB" id="A0A9W4I5K2"/>
<evidence type="ECO:0000313" key="10">
    <source>
        <dbReference type="EMBL" id="CAG8226782.1"/>
    </source>
</evidence>
<comment type="similarity">
    <text evidence="2 6">Belongs to the acyl-CoA dehydrogenase family.</text>
</comment>
<evidence type="ECO:0008006" key="12">
    <source>
        <dbReference type="Google" id="ProtNLM"/>
    </source>
</evidence>
<keyword evidence="3 6" id="KW-0285">Flavoprotein</keyword>
<evidence type="ECO:0000259" key="9">
    <source>
        <dbReference type="Pfam" id="PF02771"/>
    </source>
</evidence>
<dbReference type="InterPro" id="IPR013786">
    <property type="entry name" value="AcylCoA_DH/ox_N"/>
</dbReference>
<evidence type="ECO:0000256" key="5">
    <source>
        <dbReference type="ARBA" id="ARBA00023002"/>
    </source>
</evidence>
<gene>
    <name evidence="10" type="ORF">PSALAMII_LOCUS179</name>
</gene>
<organism evidence="10 11">
    <name type="scientific">Penicillium salamii</name>
    <dbReference type="NCBI Taxonomy" id="1612424"/>
    <lineage>
        <taxon>Eukaryota</taxon>
        <taxon>Fungi</taxon>
        <taxon>Dikarya</taxon>
        <taxon>Ascomycota</taxon>
        <taxon>Pezizomycotina</taxon>
        <taxon>Eurotiomycetes</taxon>
        <taxon>Eurotiomycetidae</taxon>
        <taxon>Eurotiales</taxon>
        <taxon>Aspergillaceae</taxon>
        <taxon>Penicillium</taxon>
    </lineage>
</organism>
<evidence type="ECO:0000256" key="6">
    <source>
        <dbReference type="RuleBase" id="RU362125"/>
    </source>
</evidence>
<protein>
    <recommendedName>
        <fullName evidence="12">Acyl-CoA dehydrogenase</fullName>
    </recommendedName>
</protein>
<reference evidence="10" key="1">
    <citation type="submission" date="2021-07" db="EMBL/GenBank/DDBJ databases">
        <authorList>
            <person name="Branca A.L. A."/>
        </authorList>
    </citation>
    <scope>NUCLEOTIDE SEQUENCE</scope>
</reference>
<evidence type="ECO:0000259" key="7">
    <source>
        <dbReference type="Pfam" id="PF00441"/>
    </source>
</evidence>
<dbReference type="Gene3D" id="1.10.540.10">
    <property type="entry name" value="Acyl-CoA dehydrogenase/oxidase, N-terminal domain"/>
    <property type="match status" value="1"/>
</dbReference>
<dbReference type="GO" id="GO:0033539">
    <property type="term" value="P:fatty acid beta-oxidation using acyl-CoA dehydrogenase"/>
    <property type="evidence" value="ECO:0007669"/>
    <property type="project" value="TreeGrafter"/>
</dbReference>
<name>A0A9W4I5K2_9EURO</name>
<dbReference type="Gene3D" id="1.20.140.10">
    <property type="entry name" value="Butyryl-CoA Dehydrogenase, subunit A, domain 3"/>
    <property type="match status" value="1"/>
</dbReference>
<evidence type="ECO:0000313" key="11">
    <source>
        <dbReference type="Proteomes" id="UP001152649"/>
    </source>
</evidence>
<dbReference type="InterPro" id="IPR037069">
    <property type="entry name" value="AcylCoA_DH/ox_N_sf"/>
</dbReference>
<dbReference type="PANTHER" id="PTHR48083:SF17">
    <property type="entry name" value="ACYL-COA DEHYDROGENASE (AFU_ORTHOLOGUE AFUA_2G16630)-RELATED"/>
    <property type="match status" value="1"/>
</dbReference>
<proteinExistence type="inferred from homology"/>
<dbReference type="InterPro" id="IPR006091">
    <property type="entry name" value="Acyl-CoA_Oxase/DH_mid-dom"/>
</dbReference>
<keyword evidence="4 6" id="KW-0274">FAD</keyword>
<dbReference type="InterPro" id="IPR009100">
    <property type="entry name" value="AcylCoA_DH/oxidase_NM_dom_sf"/>
</dbReference>
<dbReference type="InterPro" id="IPR009075">
    <property type="entry name" value="AcylCo_DH/oxidase_C"/>
</dbReference>
<dbReference type="PANTHER" id="PTHR48083">
    <property type="entry name" value="MEDIUM-CHAIN SPECIFIC ACYL-COA DEHYDROGENASE, MITOCHONDRIAL-RELATED"/>
    <property type="match status" value="1"/>
</dbReference>
<dbReference type="Proteomes" id="UP001152649">
    <property type="component" value="Unassembled WGS sequence"/>
</dbReference>
<dbReference type="EMBL" id="CAJVPG010000011">
    <property type="protein sequence ID" value="CAG8226782.1"/>
    <property type="molecule type" value="Genomic_DNA"/>
</dbReference>
<feature type="domain" description="Acyl-CoA dehydrogenase/oxidase C-terminal" evidence="7">
    <location>
        <begin position="279"/>
        <end position="432"/>
    </location>
</feature>
<feature type="domain" description="Acyl-CoA oxidase/dehydrogenase middle" evidence="8">
    <location>
        <begin position="174"/>
        <end position="267"/>
    </location>
</feature>
<evidence type="ECO:0000256" key="1">
    <source>
        <dbReference type="ARBA" id="ARBA00001974"/>
    </source>
</evidence>
<dbReference type="SUPFAM" id="SSF56645">
    <property type="entry name" value="Acyl-CoA dehydrogenase NM domain-like"/>
    <property type="match status" value="1"/>
</dbReference>
<accession>A0A9W4I5K2</accession>
<dbReference type="OrthoDB" id="10254877at2759"/>
<evidence type="ECO:0000256" key="2">
    <source>
        <dbReference type="ARBA" id="ARBA00009347"/>
    </source>
</evidence>
<evidence type="ECO:0000256" key="3">
    <source>
        <dbReference type="ARBA" id="ARBA00022630"/>
    </source>
</evidence>
<dbReference type="GO" id="GO:0003995">
    <property type="term" value="F:acyl-CoA dehydrogenase activity"/>
    <property type="evidence" value="ECO:0007669"/>
    <property type="project" value="TreeGrafter"/>
</dbReference>
<dbReference type="Pfam" id="PF02771">
    <property type="entry name" value="Acyl-CoA_dh_N"/>
    <property type="match status" value="1"/>
</dbReference>
<evidence type="ECO:0000259" key="8">
    <source>
        <dbReference type="Pfam" id="PF02770"/>
    </source>
</evidence>
<comment type="cofactor">
    <cofactor evidence="1 6">
        <name>FAD</name>
        <dbReference type="ChEBI" id="CHEBI:57692"/>
    </cofactor>
</comment>
<dbReference type="Pfam" id="PF00441">
    <property type="entry name" value="Acyl-CoA_dh_1"/>
    <property type="match status" value="1"/>
</dbReference>
<keyword evidence="11" id="KW-1185">Reference proteome</keyword>